<dbReference type="PANTHER" id="PTHR31286">
    <property type="entry name" value="GLYCINE-RICH CELL WALL STRUCTURAL PROTEIN 1.8-LIKE"/>
    <property type="match status" value="1"/>
</dbReference>
<name>A0A9N7MCY7_STRHE</name>
<dbReference type="OrthoDB" id="1695837at2759"/>
<gene>
    <name evidence="1" type="ORF">SHERM_10048</name>
</gene>
<keyword evidence="2" id="KW-1185">Reference proteome</keyword>
<sequence>MGGIWQIQHQVEAKELKSNFFQFIFGSNEDKLKVELGVKWIFKNQYLILTIREEGLNETHSKFKELNLWVQVSNLPLNWLCTNVSLKIGNVFEHTRNISVIKTGEGGGQRGSFLRILVVVDVSEPLPRFASMKLNNTQVLARFQYVKLLNICFYCEIIDYLERSCKKKEEDMSNGVSNEGQYEE</sequence>
<dbReference type="AlphaFoldDB" id="A0A9N7MCY7"/>
<evidence type="ECO:0000313" key="1">
    <source>
        <dbReference type="EMBL" id="CAA0807308.1"/>
    </source>
</evidence>
<protein>
    <recommendedName>
        <fullName evidence="3">DUF4283 domain-containing protein</fullName>
    </recommendedName>
</protein>
<dbReference type="PANTHER" id="PTHR31286:SF178">
    <property type="entry name" value="DUF4283 DOMAIN-CONTAINING PROTEIN"/>
    <property type="match status" value="1"/>
</dbReference>
<organism evidence="1 2">
    <name type="scientific">Striga hermonthica</name>
    <name type="common">Purple witchweed</name>
    <name type="synonym">Buchnera hermonthica</name>
    <dbReference type="NCBI Taxonomy" id="68872"/>
    <lineage>
        <taxon>Eukaryota</taxon>
        <taxon>Viridiplantae</taxon>
        <taxon>Streptophyta</taxon>
        <taxon>Embryophyta</taxon>
        <taxon>Tracheophyta</taxon>
        <taxon>Spermatophyta</taxon>
        <taxon>Magnoliopsida</taxon>
        <taxon>eudicotyledons</taxon>
        <taxon>Gunneridae</taxon>
        <taxon>Pentapetalae</taxon>
        <taxon>asterids</taxon>
        <taxon>lamiids</taxon>
        <taxon>Lamiales</taxon>
        <taxon>Orobanchaceae</taxon>
        <taxon>Buchnereae</taxon>
        <taxon>Striga</taxon>
    </lineage>
</organism>
<dbReference type="EMBL" id="CACSLK010001140">
    <property type="protein sequence ID" value="CAA0807308.1"/>
    <property type="molecule type" value="Genomic_DNA"/>
</dbReference>
<comment type="caution">
    <text evidence="1">The sequence shown here is derived from an EMBL/GenBank/DDBJ whole genome shotgun (WGS) entry which is preliminary data.</text>
</comment>
<dbReference type="Proteomes" id="UP001153555">
    <property type="component" value="Unassembled WGS sequence"/>
</dbReference>
<evidence type="ECO:0000313" key="2">
    <source>
        <dbReference type="Proteomes" id="UP001153555"/>
    </source>
</evidence>
<accession>A0A9N7MCY7</accession>
<proteinExistence type="predicted"/>
<evidence type="ECO:0008006" key="3">
    <source>
        <dbReference type="Google" id="ProtNLM"/>
    </source>
</evidence>
<dbReference type="InterPro" id="IPR040256">
    <property type="entry name" value="At4g02000-like"/>
</dbReference>
<reference evidence="1" key="1">
    <citation type="submission" date="2019-12" db="EMBL/GenBank/DDBJ databases">
        <authorList>
            <person name="Scholes J."/>
        </authorList>
    </citation>
    <scope>NUCLEOTIDE SEQUENCE</scope>
</reference>